<dbReference type="AlphaFoldDB" id="A0A0N0P4M2"/>
<dbReference type="OrthoDB" id="259927at2759"/>
<dbReference type="OMA" id="KCTSSHY"/>
<dbReference type="EMBL" id="LJSK01000216">
    <property type="protein sequence ID" value="KPI84987.1"/>
    <property type="molecule type" value="Genomic_DNA"/>
</dbReference>
<keyword evidence="2" id="KW-0732">Signal</keyword>
<keyword evidence="1" id="KW-1133">Transmembrane helix</keyword>
<name>A0A0N0P4M2_LEPSE</name>
<dbReference type="VEuPathDB" id="TriTrypDB:Lsey_0216_0050"/>
<protein>
    <submittedName>
        <fullName evidence="3">Surface antigen-like protein</fullName>
    </submittedName>
</protein>
<feature type="chain" id="PRO_5005857211" evidence="2">
    <location>
        <begin position="28"/>
        <end position="279"/>
    </location>
</feature>
<dbReference type="PANTHER" id="PTHR48054">
    <property type="entry name" value="RECEPTOR KINASE-LIKE PROTEIN XA21"/>
    <property type="match status" value="1"/>
</dbReference>
<dbReference type="InterPro" id="IPR032675">
    <property type="entry name" value="LRR_dom_sf"/>
</dbReference>
<evidence type="ECO:0000313" key="3">
    <source>
        <dbReference type="EMBL" id="KPI84987.1"/>
    </source>
</evidence>
<comment type="caution">
    <text evidence="3">The sequence shown here is derived from an EMBL/GenBank/DDBJ whole genome shotgun (WGS) entry which is preliminary data.</text>
</comment>
<gene>
    <name evidence="3" type="ORF">ABL78_5953</name>
</gene>
<dbReference type="InterPro" id="IPR001611">
    <property type="entry name" value="Leu-rich_rpt"/>
</dbReference>
<keyword evidence="1" id="KW-0812">Transmembrane</keyword>
<dbReference type="Gene3D" id="3.80.10.10">
    <property type="entry name" value="Ribonuclease Inhibitor"/>
    <property type="match status" value="2"/>
</dbReference>
<keyword evidence="1" id="KW-0472">Membrane</keyword>
<evidence type="ECO:0000256" key="2">
    <source>
        <dbReference type="SAM" id="SignalP"/>
    </source>
</evidence>
<dbReference type="Pfam" id="PF00560">
    <property type="entry name" value="LRR_1"/>
    <property type="match status" value="2"/>
</dbReference>
<sequence>MVQGFRPTLLAVAVALVLSLFAHGAYADFTEASYVATHLFLSSFPRSFPSLQSTWRGPEFCSWPGIECDNASAATSVSVNLSGRNLRGSMPTILNEFTGHNIRVVSIDLSNNRGIIGAFIWDWAVLVHLAYLNLSSTSLTGAIPDSWNNMRSLVTLSISNTNACRGLPQWNITTLREVDISQNNLRGILASSWGSMTQLASVDIRGNRFCGCVPSTWNNSTVLMNAVEAVGGNLVAPSCQTSNRCTSFNYMCDGAAMTSVSAALVAGLLVQLLVVIAAV</sequence>
<feature type="transmembrane region" description="Helical" evidence="1">
    <location>
        <begin position="254"/>
        <end position="278"/>
    </location>
</feature>
<proteinExistence type="predicted"/>
<organism evidence="3 4">
    <name type="scientific">Leptomonas seymouri</name>
    <dbReference type="NCBI Taxonomy" id="5684"/>
    <lineage>
        <taxon>Eukaryota</taxon>
        <taxon>Discoba</taxon>
        <taxon>Euglenozoa</taxon>
        <taxon>Kinetoplastea</taxon>
        <taxon>Metakinetoplastina</taxon>
        <taxon>Trypanosomatida</taxon>
        <taxon>Trypanosomatidae</taxon>
        <taxon>Leishmaniinae</taxon>
        <taxon>Leptomonas</taxon>
    </lineage>
</organism>
<dbReference type="SUPFAM" id="SSF52058">
    <property type="entry name" value="L domain-like"/>
    <property type="match status" value="1"/>
</dbReference>
<dbReference type="PANTHER" id="PTHR48054:SF82">
    <property type="entry name" value="LRR RECEPTOR-LIKE SERINE_THREONINE-PROTEIN KINASE FLS2"/>
    <property type="match status" value="1"/>
</dbReference>
<accession>A0A0N0P4M2</accession>
<keyword evidence="4" id="KW-1185">Reference proteome</keyword>
<reference evidence="3 4" key="1">
    <citation type="journal article" date="2015" name="PLoS Pathog.">
        <title>Leptomonas seymouri: Adaptations to the Dixenous Life Cycle Analyzed by Genome Sequencing, Transcriptome Profiling and Co-infection with Leishmania donovani.</title>
        <authorList>
            <person name="Kraeva N."/>
            <person name="Butenko A."/>
            <person name="Hlavacova J."/>
            <person name="Kostygov A."/>
            <person name="Myskova J."/>
            <person name="Grybchuk D."/>
            <person name="Lestinova T."/>
            <person name="Votypka J."/>
            <person name="Volf P."/>
            <person name="Opperdoes F."/>
            <person name="Flegontov P."/>
            <person name="Lukes J."/>
            <person name="Yurchenko V."/>
        </authorList>
    </citation>
    <scope>NUCLEOTIDE SEQUENCE [LARGE SCALE GENOMIC DNA]</scope>
    <source>
        <strain evidence="3 4">ATCC 30220</strain>
    </source>
</reference>
<evidence type="ECO:0000313" key="4">
    <source>
        <dbReference type="Proteomes" id="UP000038009"/>
    </source>
</evidence>
<feature type="signal peptide" evidence="2">
    <location>
        <begin position="1"/>
        <end position="27"/>
    </location>
</feature>
<dbReference type="InterPro" id="IPR052592">
    <property type="entry name" value="LRR-RLK"/>
</dbReference>
<evidence type="ECO:0000256" key="1">
    <source>
        <dbReference type="SAM" id="Phobius"/>
    </source>
</evidence>
<dbReference type="Proteomes" id="UP000038009">
    <property type="component" value="Unassembled WGS sequence"/>
</dbReference>